<evidence type="ECO:0000259" key="11">
    <source>
        <dbReference type="PROSITE" id="PS50157"/>
    </source>
</evidence>
<feature type="domain" description="C2H2-type" evidence="11">
    <location>
        <begin position="91"/>
        <end position="118"/>
    </location>
</feature>
<organism evidence="12 13">
    <name type="scientific">Monopterus albus</name>
    <name type="common">Swamp eel</name>
    <dbReference type="NCBI Taxonomy" id="43700"/>
    <lineage>
        <taxon>Eukaryota</taxon>
        <taxon>Metazoa</taxon>
        <taxon>Chordata</taxon>
        <taxon>Craniata</taxon>
        <taxon>Vertebrata</taxon>
        <taxon>Euteleostomi</taxon>
        <taxon>Actinopterygii</taxon>
        <taxon>Neopterygii</taxon>
        <taxon>Teleostei</taxon>
        <taxon>Neoteleostei</taxon>
        <taxon>Acanthomorphata</taxon>
        <taxon>Anabantaria</taxon>
        <taxon>Synbranchiformes</taxon>
        <taxon>Synbranchidae</taxon>
        <taxon>Monopterus</taxon>
    </lineage>
</organism>
<evidence type="ECO:0000256" key="4">
    <source>
        <dbReference type="ARBA" id="ARBA00022771"/>
    </source>
</evidence>
<evidence type="ECO:0000256" key="10">
    <source>
        <dbReference type="SAM" id="MobiDB-lite"/>
    </source>
</evidence>
<dbReference type="Proteomes" id="UP000261600">
    <property type="component" value="Unplaced"/>
</dbReference>
<evidence type="ECO:0000256" key="1">
    <source>
        <dbReference type="ARBA" id="ARBA00004123"/>
    </source>
</evidence>
<reference evidence="12" key="1">
    <citation type="submission" date="2025-08" db="UniProtKB">
        <authorList>
            <consortium name="Ensembl"/>
        </authorList>
    </citation>
    <scope>IDENTIFICATION</scope>
</reference>
<evidence type="ECO:0000256" key="8">
    <source>
        <dbReference type="ARBA" id="ARBA00023242"/>
    </source>
</evidence>
<evidence type="ECO:0000313" key="13">
    <source>
        <dbReference type="Proteomes" id="UP000261600"/>
    </source>
</evidence>
<keyword evidence="8" id="KW-0539">Nucleus</keyword>
<comment type="subcellular location">
    <subcellularLocation>
        <location evidence="1">Nucleus</location>
    </subcellularLocation>
</comment>
<name>A0A3Q3JVZ4_MONAL</name>
<keyword evidence="6" id="KW-0805">Transcription regulation</keyword>
<keyword evidence="5" id="KW-0862">Zinc</keyword>
<dbReference type="SMART" id="SM00355">
    <property type="entry name" value="ZnF_C2H2"/>
    <property type="match status" value="4"/>
</dbReference>
<evidence type="ECO:0000256" key="9">
    <source>
        <dbReference type="PROSITE-ProRule" id="PRU00042"/>
    </source>
</evidence>
<feature type="region of interest" description="Disordered" evidence="10">
    <location>
        <begin position="1"/>
        <end position="54"/>
    </location>
</feature>
<evidence type="ECO:0000256" key="3">
    <source>
        <dbReference type="ARBA" id="ARBA00022737"/>
    </source>
</evidence>
<feature type="compositionally biased region" description="Polar residues" evidence="10">
    <location>
        <begin position="27"/>
        <end position="38"/>
    </location>
</feature>
<feature type="domain" description="C2H2-type" evidence="11">
    <location>
        <begin position="148"/>
        <end position="175"/>
    </location>
</feature>
<dbReference type="InterPro" id="IPR036236">
    <property type="entry name" value="Znf_C2H2_sf"/>
</dbReference>
<proteinExistence type="predicted"/>
<reference evidence="12" key="2">
    <citation type="submission" date="2025-09" db="UniProtKB">
        <authorList>
            <consortium name="Ensembl"/>
        </authorList>
    </citation>
    <scope>IDENTIFICATION</scope>
</reference>
<dbReference type="Gene3D" id="3.30.160.60">
    <property type="entry name" value="Classic Zinc Finger"/>
    <property type="match status" value="4"/>
</dbReference>
<evidence type="ECO:0000256" key="5">
    <source>
        <dbReference type="ARBA" id="ARBA00022833"/>
    </source>
</evidence>
<dbReference type="SUPFAM" id="SSF57667">
    <property type="entry name" value="beta-beta-alpha zinc fingers"/>
    <property type="match status" value="2"/>
</dbReference>
<dbReference type="GO" id="GO:0005634">
    <property type="term" value="C:nucleus"/>
    <property type="evidence" value="ECO:0007669"/>
    <property type="project" value="UniProtKB-SubCell"/>
</dbReference>
<dbReference type="PROSITE" id="PS00028">
    <property type="entry name" value="ZINC_FINGER_C2H2_1"/>
    <property type="match status" value="4"/>
</dbReference>
<keyword evidence="4 9" id="KW-0863">Zinc-finger</keyword>
<dbReference type="Pfam" id="PF00096">
    <property type="entry name" value="zf-C2H2"/>
    <property type="match status" value="2"/>
</dbReference>
<evidence type="ECO:0000256" key="6">
    <source>
        <dbReference type="ARBA" id="ARBA00023015"/>
    </source>
</evidence>
<feature type="domain" description="C2H2-type" evidence="11">
    <location>
        <begin position="119"/>
        <end position="147"/>
    </location>
</feature>
<dbReference type="PANTHER" id="PTHR47772">
    <property type="entry name" value="ZINC FINGER PROTEIN 200"/>
    <property type="match status" value="1"/>
</dbReference>
<dbReference type="PROSITE" id="PS50157">
    <property type="entry name" value="ZINC_FINGER_C2H2_2"/>
    <property type="match status" value="4"/>
</dbReference>
<keyword evidence="3" id="KW-0677">Repeat</keyword>
<accession>A0A3Q3JVZ4</accession>
<evidence type="ECO:0000256" key="7">
    <source>
        <dbReference type="ARBA" id="ARBA00023163"/>
    </source>
</evidence>
<keyword evidence="7" id="KW-0804">Transcription</keyword>
<dbReference type="InterPro" id="IPR013087">
    <property type="entry name" value="Znf_C2H2_type"/>
</dbReference>
<dbReference type="Ensembl" id="ENSMALT00000019752.1">
    <property type="protein sequence ID" value="ENSMALP00000019367.1"/>
    <property type="gene ID" value="ENSMALG00000013521.1"/>
</dbReference>
<keyword evidence="13" id="KW-1185">Reference proteome</keyword>
<protein>
    <recommendedName>
        <fullName evidence="11">C2H2-type domain-containing protein</fullName>
    </recommendedName>
</protein>
<feature type="compositionally biased region" description="Polar residues" evidence="10">
    <location>
        <begin position="1"/>
        <end position="11"/>
    </location>
</feature>
<dbReference type="AlphaFoldDB" id="A0A3Q3JVZ4"/>
<sequence length="220" mass="25352">MLNSGLTTESEPPSEAAPKQLDFPLTNIKTELDSSLTDNPRPRRDRKLPRKYTPAQPKDCLISYLKGLRSFNRWNKLWLHRRFHRQTHRPFSCAQCDLEFRFLGSYIDHLQEHAAQMPYACPLCPDTFANNENLTVHISESHKLQDFNKCSKCGKNFSTLRNLKKHKLLHKGATSHFCLPCNLSFSSHSALKTHLKTHRVRLNTHLRGLPVQGLLQTLSS</sequence>
<evidence type="ECO:0000313" key="12">
    <source>
        <dbReference type="Ensembl" id="ENSMALP00000019367.1"/>
    </source>
</evidence>
<evidence type="ECO:0000256" key="2">
    <source>
        <dbReference type="ARBA" id="ARBA00022723"/>
    </source>
</evidence>
<keyword evidence="2" id="KW-0479">Metal-binding</keyword>
<dbReference type="InterPro" id="IPR050636">
    <property type="entry name" value="C2H2-ZF_domain-containing"/>
</dbReference>
<feature type="domain" description="C2H2-type" evidence="11">
    <location>
        <begin position="176"/>
        <end position="198"/>
    </location>
</feature>
<dbReference type="PANTHER" id="PTHR47772:SF13">
    <property type="entry name" value="GASTRULA ZINC FINGER PROTEIN XLCGF49.1-LIKE-RELATED"/>
    <property type="match status" value="1"/>
</dbReference>
<dbReference type="GO" id="GO:0008270">
    <property type="term" value="F:zinc ion binding"/>
    <property type="evidence" value="ECO:0007669"/>
    <property type="project" value="UniProtKB-KW"/>
</dbReference>